<evidence type="ECO:0000313" key="1">
    <source>
        <dbReference type="EMBL" id="EEQ30166.1"/>
    </source>
</evidence>
<gene>
    <name evidence="1" type="ORF">MCYG_02985</name>
</gene>
<dbReference type="HOGENOM" id="CLU_1854770_0_0_1"/>
<protein>
    <submittedName>
        <fullName evidence="1">Uncharacterized protein</fullName>
    </submittedName>
</protein>
<dbReference type="OrthoDB" id="2363873at2759"/>
<dbReference type="EMBL" id="DS995703">
    <property type="protein sequence ID" value="EEQ30166.1"/>
    <property type="molecule type" value="Genomic_DNA"/>
</dbReference>
<dbReference type="VEuPathDB" id="FungiDB:MCYG_02985"/>
<proteinExistence type="predicted"/>
<dbReference type="STRING" id="554155.C5FKE4"/>
<sequence length="138" mass="15079">MYTIAFLSGDIITSSAVNSPNPSVQPFWTDVQNTIFVLNPALKNHSFSGSAVPPPMVKDSRISSGINLDSGLWGPAVDTGLEARKKPQPYLKCGAFTHHKYNDTSWGTLWMPSLLRKDEGLIGGSSPKFSEIILLDRM</sequence>
<dbReference type="eggNOG" id="KOG3847">
    <property type="taxonomic scope" value="Eukaryota"/>
</dbReference>
<dbReference type="AlphaFoldDB" id="C5FKE4"/>
<organism evidence="1 2">
    <name type="scientific">Arthroderma otae (strain ATCC MYA-4605 / CBS 113480)</name>
    <name type="common">Microsporum canis</name>
    <dbReference type="NCBI Taxonomy" id="554155"/>
    <lineage>
        <taxon>Eukaryota</taxon>
        <taxon>Fungi</taxon>
        <taxon>Dikarya</taxon>
        <taxon>Ascomycota</taxon>
        <taxon>Pezizomycotina</taxon>
        <taxon>Eurotiomycetes</taxon>
        <taxon>Eurotiomycetidae</taxon>
        <taxon>Onygenales</taxon>
        <taxon>Arthrodermataceae</taxon>
        <taxon>Microsporum</taxon>
    </lineage>
</organism>
<dbReference type="RefSeq" id="XP_002847479.1">
    <property type="nucleotide sequence ID" value="XM_002847433.1"/>
</dbReference>
<accession>C5FKE4</accession>
<reference evidence="2" key="1">
    <citation type="journal article" date="2012" name="MBio">
        <title>Comparative genome analysis of Trichophyton rubrum and related dermatophytes reveals candidate genes involved in infection.</title>
        <authorList>
            <person name="Martinez D.A."/>
            <person name="Oliver B.G."/>
            <person name="Graeser Y."/>
            <person name="Goldberg J.M."/>
            <person name="Li W."/>
            <person name="Martinez-Rossi N.M."/>
            <person name="Monod M."/>
            <person name="Shelest E."/>
            <person name="Barton R.C."/>
            <person name="Birch E."/>
            <person name="Brakhage A.A."/>
            <person name="Chen Z."/>
            <person name="Gurr S.J."/>
            <person name="Heiman D."/>
            <person name="Heitman J."/>
            <person name="Kosti I."/>
            <person name="Rossi A."/>
            <person name="Saif S."/>
            <person name="Samalova M."/>
            <person name="Saunders C.W."/>
            <person name="Shea T."/>
            <person name="Summerbell R.C."/>
            <person name="Xu J."/>
            <person name="Young S."/>
            <person name="Zeng Q."/>
            <person name="Birren B.W."/>
            <person name="Cuomo C.A."/>
            <person name="White T.C."/>
        </authorList>
    </citation>
    <scope>NUCLEOTIDE SEQUENCE [LARGE SCALE GENOMIC DNA]</scope>
    <source>
        <strain evidence="2">ATCC MYA-4605 / CBS 113480</strain>
    </source>
</reference>
<dbReference type="Proteomes" id="UP000002035">
    <property type="component" value="Unassembled WGS sequence"/>
</dbReference>
<evidence type="ECO:0000313" key="2">
    <source>
        <dbReference type="Proteomes" id="UP000002035"/>
    </source>
</evidence>
<name>C5FKE4_ARTOC</name>
<keyword evidence="2" id="KW-1185">Reference proteome</keyword>
<dbReference type="GeneID" id="9225005"/>